<evidence type="ECO:0008006" key="4">
    <source>
        <dbReference type="Google" id="ProtNLM"/>
    </source>
</evidence>
<dbReference type="Proteomes" id="UP000037023">
    <property type="component" value="Unassembled WGS sequence"/>
</dbReference>
<keyword evidence="1" id="KW-0732">Signal</keyword>
<organism evidence="2 3">
    <name type="scientific">Streptomyces viridochromogenes</name>
    <dbReference type="NCBI Taxonomy" id="1938"/>
    <lineage>
        <taxon>Bacteria</taxon>
        <taxon>Bacillati</taxon>
        <taxon>Actinomycetota</taxon>
        <taxon>Actinomycetes</taxon>
        <taxon>Kitasatosporales</taxon>
        <taxon>Streptomycetaceae</taxon>
        <taxon>Streptomyces</taxon>
    </lineage>
</organism>
<sequence length="135" mass="14258">MRSAVLAGAFAAGSVVIGAPSASANTWCDSSGHAAGGFPTVRCTSLSNGILTHGQREVYPYTYWDTTYYKSGGSTVNVRLGYIKQGVTTYSSYFNISSGQTVKKTWSKFGDHMCYGTTGVLNYSGGTFQTPVTGC</sequence>
<evidence type="ECO:0000313" key="2">
    <source>
        <dbReference type="EMBL" id="KOG23605.1"/>
    </source>
</evidence>
<accession>A0A0L8KCJ6</accession>
<dbReference type="EMBL" id="LGUP01000214">
    <property type="protein sequence ID" value="KOG23605.1"/>
    <property type="molecule type" value="Genomic_DNA"/>
</dbReference>
<name>A0A0L8KCJ6_STRVR</name>
<dbReference type="PATRIC" id="fig|1938.6.peg.4294"/>
<proteinExistence type="predicted"/>
<dbReference type="AlphaFoldDB" id="A0A0L8KCJ6"/>
<evidence type="ECO:0000313" key="3">
    <source>
        <dbReference type="Proteomes" id="UP000037023"/>
    </source>
</evidence>
<comment type="caution">
    <text evidence="2">The sequence shown here is derived from an EMBL/GenBank/DDBJ whole genome shotgun (WGS) entry which is preliminary data.</text>
</comment>
<feature type="chain" id="PRO_5005585290" description="Secreted protein" evidence="1">
    <location>
        <begin position="25"/>
        <end position="135"/>
    </location>
</feature>
<reference evidence="2 3" key="1">
    <citation type="submission" date="2015-06" db="EMBL/GenBank/DDBJ databases">
        <authorList>
            <person name="Hoefler B.C."/>
            <person name="Straight P.D."/>
        </authorList>
    </citation>
    <scope>NUCLEOTIDE SEQUENCE [LARGE SCALE GENOMIC DNA]</scope>
    <source>
        <strain evidence="2 3">NRRL 3427</strain>
    </source>
</reference>
<feature type="signal peptide" evidence="1">
    <location>
        <begin position="1"/>
        <end position="24"/>
    </location>
</feature>
<protein>
    <recommendedName>
        <fullName evidence="4">Secreted protein</fullName>
    </recommendedName>
</protein>
<evidence type="ECO:0000256" key="1">
    <source>
        <dbReference type="SAM" id="SignalP"/>
    </source>
</evidence>
<gene>
    <name evidence="2" type="ORF">ADK34_19940</name>
</gene>